<feature type="compositionally biased region" description="Low complexity" evidence="1">
    <location>
        <begin position="17"/>
        <end position="32"/>
    </location>
</feature>
<protein>
    <submittedName>
        <fullName evidence="2">Uncharacterized protein</fullName>
    </submittedName>
</protein>
<dbReference type="AlphaFoldDB" id="A0A6V7K531"/>
<reference evidence="2" key="1">
    <citation type="submission" date="2020-07" db="EMBL/GenBank/DDBJ databases">
        <authorList>
            <person name="Ferguson B K."/>
        </authorList>
    </citation>
    <scope>NUCLEOTIDE SEQUENCE</scope>
    <source>
        <strain evidence="2">L06</strain>
    </source>
</reference>
<feature type="region of interest" description="Disordered" evidence="1">
    <location>
        <begin position="1"/>
        <end position="32"/>
    </location>
</feature>
<evidence type="ECO:0000256" key="1">
    <source>
        <dbReference type="SAM" id="MobiDB-lite"/>
    </source>
</evidence>
<sequence>MPGEPINQKNPQEIDNADGINDNNGVLANNTPAVNNTVVRELTQTDKLNKKLLESVLERMSKNGEFDKFMDNHEVDEDKGEF</sequence>
<evidence type="ECO:0000313" key="2">
    <source>
        <dbReference type="EMBL" id="CAD1557705.1"/>
    </source>
</evidence>
<name>A0A6V7K531_9HYME</name>
<accession>A0A6V7K531</accession>
<proteinExistence type="predicted"/>
<dbReference type="EMBL" id="CADCXW020000021">
    <property type="protein sequence ID" value="CAD1557705.1"/>
    <property type="molecule type" value="Genomic_DNA"/>
</dbReference>
<gene>
    <name evidence="2" type="ORF">BBRV_LOCUS66576</name>
</gene>
<organism evidence="2">
    <name type="scientific">Bracon brevicornis</name>
    <dbReference type="NCBI Taxonomy" id="1563983"/>
    <lineage>
        <taxon>Eukaryota</taxon>
        <taxon>Metazoa</taxon>
        <taxon>Ecdysozoa</taxon>
        <taxon>Arthropoda</taxon>
        <taxon>Hexapoda</taxon>
        <taxon>Insecta</taxon>
        <taxon>Pterygota</taxon>
        <taxon>Neoptera</taxon>
        <taxon>Endopterygota</taxon>
        <taxon>Hymenoptera</taxon>
        <taxon>Apocrita</taxon>
        <taxon>Ichneumonoidea</taxon>
        <taxon>Braconidae</taxon>
        <taxon>Braconinae</taxon>
        <taxon>Bracon</taxon>
    </lineage>
</organism>